<evidence type="ECO:0000313" key="1">
    <source>
        <dbReference type="EMBL" id="KAG6016530.1"/>
    </source>
</evidence>
<accession>A0A9P7NHV5</accession>
<sequence>MPSNTFAGYEQPDAGICACLAQRAYGVLFETIKYAANEDCRIKDYWSLDSGGEGAAEWTECSTANCVIQNQRGYDITINGLKLDKYAFFMVLRSTSGATEAIKLYVHFQDFPKTSCRKHQQLSYLTGKFDE</sequence>
<reference evidence="1" key="1">
    <citation type="journal article" date="2020" name="bioRxiv">
        <title>Whole genome comparisons of ergot fungi reveals the divergence and evolution of species within the genus Claviceps are the result of varying mechanisms driving genome evolution and host range expansion.</title>
        <authorList>
            <person name="Wyka S.A."/>
            <person name="Mondo S.J."/>
            <person name="Liu M."/>
            <person name="Dettman J."/>
            <person name="Nalam V."/>
            <person name="Broders K.D."/>
        </authorList>
    </citation>
    <scope>NUCLEOTIDE SEQUENCE</scope>
    <source>
        <strain evidence="1">CCC 602</strain>
    </source>
</reference>
<protein>
    <submittedName>
        <fullName evidence="1">Uncharacterized protein</fullName>
    </submittedName>
</protein>
<proteinExistence type="predicted"/>
<evidence type="ECO:0000313" key="2">
    <source>
        <dbReference type="Proteomes" id="UP000748025"/>
    </source>
</evidence>
<name>A0A9P7NHV5_9HYPO</name>
<gene>
    <name evidence="1" type="ORF">E4U43_003569</name>
</gene>
<dbReference type="AlphaFoldDB" id="A0A9P7NHV5"/>
<dbReference type="Proteomes" id="UP000748025">
    <property type="component" value="Unassembled WGS sequence"/>
</dbReference>
<keyword evidence="2" id="KW-1185">Reference proteome</keyword>
<dbReference type="EMBL" id="SRPW01000240">
    <property type="protein sequence ID" value="KAG6016530.1"/>
    <property type="molecule type" value="Genomic_DNA"/>
</dbReference>
<organism evidence="1 2">
    <name type="scientific">Claviceps pusilla</name>
    <dbReference type="NCBI Taxonomy" id="123648"/>
    <lineage>
        <taxon>Eukaryota</taxon>
        <taxon>Fungi</taxon>
        <taxon>Dikarya</taxon>
        <taxon>Ascomycota</taxon>
        <taxon>Pezizomycotina</taxon>
        <taxon>Sordariomycetes</taxon>
        <taxon>Hypocreomycetidae</taxon>
        <taxon>Hypocreales</taxon>
        <taxon>Clavicipitaceae</taxon>
        <taxon>Claviceps</taxon>
    </lineage>
</organism>
<comment type="caution">
    <text evidence="1">The sequence shown here is derived from an EMBL/GenBank/DDBJ whole genome shotgun (WGS) entry which is preliminary data.</text>
</comment>